<evidence type="ECO:0000256" key="1">
    <source>
        <dbReference type="ARBA" id="ARBA00023015"/>
    </source>
</evidence>
<dbReference type="GO" id="GO:0042796">
    <property type="term" value="P:snRNA transcription by RNA polymerase III"/>
    <property type="evidence" value="ECO:0007669"/>
    <property type="project" value="TreeGrafter"/>
</dbReference>
<dbReference type="CDD" id="cd00167">
    <property type="entry name" value="SANT"/>
    <property type="match status" value="2"/>
</dbReference>
<feature type="compositionally biased region" description="Low complexity" evidence="6">
    <location>
        <begin position="442"/>
        <end position="457"/>
    </location>
</feature>
<dbReference type="PROSITE" id="PS51293">
    <property type="entry name" value="SANT"/>
    <property type="match status" value="1"/>
</dbReference>
<dbReference type="PANTHER" id="PTHR46621">
    <property type="entry name" value="SNRNA-ACTIVATING PROTEIN COMPLEX SUBUNIT 4"/>
    <property type="match status" value="1"/>
</dbReference>
<feature type="domain" description="Myb-like" evidence="8">
    <location>
        <begin position="142"/>
        <end position="193"/>
    </location>
</feature>
<evidence type="ECO:0000313" key="12">
    <source>
        <dbReference type="Proteomes" id="UP000179807"/>
    </source>
</evidence>
<dbReference type="GO" id="GO:0001006">
    <property type="term" value="F:RNA polymerase III type 3 promoter sequence-specific DNA binding"/>
    <property type="evidence" value="ECO:0007669"/>
    <property type="project" value="TreeGrafter"/>
</dbReference>
<dbReference type="InterPro" id="IPR051575">
    <property type="entry name" value="Myb-like_DNA-bd"/>
</dbReference>
<keyword evidence="3" id="KW-0804">Transcription</keyword>
<evidence type="ECO:0000313" key="11">
    <source>
        <dbReference type="EMBL" id="OHT11137.1"/>
    </source>
</evidence>
<organism evidence="11 12">
    <name type="scientific">Tritrichomonas foetus</name>
    <dbReference type="NCBI Taxonomy" id="1144522"/>
    <lineage>
        <taxon>Eukaryota</taxon>
        <taxon>Metamonada</taxon>
        <taxon>Parabasalia</taxon>
        <taxon>Tritrichomonadida</taxon>
        <taxon>Tritrichomonadidae</taxon>
        <taxon>Tritrichomonas</taxon>
    </lineage>
</organism>
<gene>
    <name evidence="11" type="ORF">TRFO_04105</name>
</gene>
<evidence type="ECO:0000256" key="7">
    <source>
        <dbReference type="SAM" id="SignalP"/>
    </source>
</evidence>
<keyword evidence="5" id="KW-0175">Coiled coil</keyword>
<dbReference type="Pfam" id="PF13921">
    <property type="entry name" value="Myb_DNA-bind_6"/>
    <property type="match status" value="1"/>
</dbReference>
<evidence type="ECO:0000256" key="3">
    <source>
        <dbReference type="ARBA" id="ARBA00023163"/>
    </source>
</evidence>
<name>A0A1J4KID0_9EUKA</name>
<evidence type="ECO:0000256" key="4">
    <source>
        <dbReference type="ARBA" id="ARBA00023242"/>
    </source>
</evidence>
<dbReference type="InterPro" id="IPR009057">
    <property type="entry name" value="Homeodomain-like_sf"/>
</dbReference>
<sequence>MQRQSTHILVEVILSLYLEATLQRGPEVNQQLMGLIMHYLKNLSCYTECVQTSIAIAGTSQPIDRLHDILSVGSEPIPFDENEAADDPNTRKKSRTWTTYEDNRLIAGIYKYGIDNWTSISRFIGNGRTRSQCSQRWQRGLDPHLSKDQWTVAEEAYLLQLVAYYGEKSWTQIASKMGNRSDVQCRYRYKQMQKDRSLHSRSIAAANTFQYGGGGVRKTQSTSVPSSMIMSQQNTFGKTPPPNIPIPHPNAKNINNNNLNNLNNNNNNMNNNNMNNMNNNSMNNMNNMNNNSMNNMNNNMLQMAPNQMMNQQMNGMFEQGKRIMQQPMFSEDFHLMMPRYYQGNLRPSQSVPTIQFQPIPNGMNGCGSSSKIMTPNEIEQRQLPPAPPQRVAPPRPSNSDLIFDMFNDSFFEDHDFDDPAPSPAPAPDTTLNQTSPIPIPSPSQTQQIQQQQQQQQQVNHSEYQENIQNQERRDLVSSFFLPTFDSDLFSIF</sequence>
<dbReference type="AlphaFoldDB" id="A0A1J4KID0"/>
<dbReference type="GO" id="GO:0019185">
    <property type="term" value="C:snRNA-activating protein complex"/>
    <property type="evidence" value="ECO:0007669"/>
    <property type="project" value="TreeGrafter"/>
</dbReference>
<feature type="signal peptide" evidence="7">
    <location>
        <begin position="1"/>
        <end position="23"/>
    </location>
</feature>
<dbReference type="GO" id="GO:0042795">
    <property type="term" value="P:snRNA transcription by RNA polymerase II"/>
    <property type="evidence" value="ECO:0007669"/>
    <property type="project" value="TreeGrafter"/>
</dbReference>
<keyword evidence="7" id="KW-0732">Signal</keyword>
<dbReference type="Proteomes" id="UP000179807">
    <property type="component" value="Unassembled WGS sequence"/>
</dbReference>
<evidence type="ECO:0000256" key="6">
    <source>
        <dbReference type="SAM" id="MobiDB-lite"/>
    </source>
</evidence>
<evidence type="ECO:0000259" key="9">
    <source>
        <dbReference type="PROSITE" id="PS51293"/>
    </source>
</evidence>
<feature type="compositionally biased region" description="Pro residues" evidence="6">
    <location>
        <begin position="384"/>
        <end position="396"/>
    </location>
</feature>
<dbReference type="InterPro" id="IPR017930">
    <property type="entry name" value="Myb_dom"/>
</dbReference>
<feature type="chain" id="PRO_5013380473" description="Myb-like DNA-binding domain containing protein" evidence="7">
    <location>
        <begin position="24"/>
        <end position="492"/>
    </location>
</feature>
<keyword evidence="2" id="KW-0238">DNA-binding</keyword>
<dbReference type="GO" id="GO:0000978">
    <property type="term" value="F:RNA polymerase II cis-regulatory region sequence-specific DNA binding"/>
    <property type="evidence" value="ECO:0007669"/>
    <property type="project" value="TreeGrafter"/>
</dbReference>
<dbReference type="OrthoDB" id="608866at2759"/>
<keyword evidence="4" id="KW-0539">Nucleus</keyword>
<dbReference type="EMBL" id="MLAK01000594">
    <property type="protein sequence ID" value="OHT11137.1"/>
    <property type="molecule type" value="Genomic_DNA"/>
</dbReference>
<evidence type="ECO:0000259" key="8">
    <source>
        <dbReference type="PROSITE" id="PS50090"/>
    </source>
</evidence>
<protein>
    <recommendedName>
        <fullName evidence="13">Myb-like DNA-binding domain containing protein</fullName>
    </recommendedName>
</protein>
<feature type="domain" description="Myb-like" evidence="8">
    <location>
        <begin position="89"/>
        <end position="141"/>
    </location>
</feature>
<dbReference type="VEuPathDB" id="TrichDB:TRFO_04105"/>
<feature type="domain" description="HTH myb-type" evidence="10">
    <location>
        <begin position="142"/>
        <end position="197"/>
    </location>
</feature>
<evidence type="ECO:0000256" key="2">
    <source>
        <dbReference type="ARBA" id="ARBA00023125"/>
    </source>
</evidence>
<evidence type="ECO:0008006" key="13">
    <source>
        <dbReference type="Google" id="ProtNLM"/>
    </source>
</evidence>
<evidence type="ECO:0000259" key="10">
    <source>
        <dbReference type="PROSITE" id="PS51294"/>
    </source>
</evidence>
<keyword evidence="1" id="KW-0805">Transcription regulation</keyword>
<comment type="caution">
    <text evidence="11">The sequence shown here is derived from an EMBL/GenBank/DDBJ whole genome shotgun (WGS) entry which is preliminary data.</text>
</comment>
<dbReference type="SUPFAM" id="SSF46689">
    <property type="entry name" value="Homeodomain-like"/>
    <property type="match status" value="2"/>
</dbReference>
<feature type="domain" description="SANT" evidence="9">
    <location>
        <begin position="92"/>
        <end position="133"/>
    </location>
</feature>
<dbReference type="PROSITE" id="PS50090">
    <property type="entry name" value="MYB_LIKE"/>
    <property type="match status" value="2"/>
</dbReference>
<feature type="coiled-coil region" evidence="5">
    <location>
        <begin position="252"/>
        <end position="291"/>
    </location>
</feature>
<dbReference type="SMART" id="SM00717">
    <property type="entry name" value="SANT"/>
    <property type="match status" value="2"/>
</dbReference>
<dbReference type="PANTHER" id="PTHR46621:SF1">
    <property type="entry name" value="SNRNA-ACTIVATING PROTEIN COMPLEX SUBUNIT 4"/>
    <property type="match status" value="1"/>
</dbReference>
<keyword evidence="12" id="KW-1185">Reference proteome</keyword>
<feature type="region of interest" description="Disordered" evidence="6">
    <location>
        <begin position="381"/>
        <end position="463"/>
    </location>
</feature>
<accession>A0A1J4KID0</accession>
<dbReference type="Gene3D" id="1.10.10.60">
    <property type="entry name" value="Homeodomain-like"/>
    <property type="match status" value="2"/>
</dbReference>
<dbReference type="InterPro" id="IPR001005">
    <property type="entry name" value="SANT/Myb"/>
</dbReference>
<dbReference type="PROSITE" id="PS51294">
    <property type="entry name" value="HTH_MYB"/>
    <property type="match status" value="2"/>
</dbReference>
<dbReference type="InterPro" id="IPR017884">
    <property type="entry name" value="SANT_dom"/>
</dbReference>
<evidence type="ECO:0000256" key="5">
    <source>
        <dbReference type="SAM" id="Coils"/>
    </source>
</evidence>
<dbReference type="RefSeq" id="XP_068364273.1">
    <property type="nucleotide sequence ID" value="XM_068491689.1"/>
</dbReference>
<proteinExistence type="predicted"/>
<feature type="domain" description="HTH myb-type" evidence="10">
    <location>
        <begin position="89"/>
        <end position="139"/>
    </location>
</feature>
<reference evidence="11" key="1">
    <citation type="submission" date="2016-10" db="EMBL/GenBank/DDBJ databases">
        <authorList>
            <person name="Benchimol M."/>
            <person name="Almeida L.G."/>
            <person name="Vasconcelos A.T."/>
            <person name="Perreira-Neves A."/>
            <person name="Rosa I.A."/>
            <person name="Tasca T."/>
            <person name="Bogo M.R."/>
            <person name="de Souza W."/>
        </authorList>
    </citation>
    <scope>NUCLEOTIDE SEQUENCE [LARGE SCALE GENOMIC DNA]</scope>
    <source>
        <strain evidence="11">K</strain>
    </source>
</reference>
<dbReference type="GeneID" id="94826393"/>